<evidence type="ECO:0000256" key="1">
    <source>
        <dbReference type="ARBA" id="ARBA00001936"/>
    </source>
</evidence>
<name>A0A9X2XYJ9_9BACT</name>
<dbReference type="GO" id="GO:0006508">
    <property type="term" value="P:proteolysis"/>
    <property type="evidence" value="ECO:0007669"/>
    <property type="project" value="UniProtKB-KW"/>
</dbReference>
<dbReference type="Pfam" id="PF01963">
    <property type="entry name" value="TraB_PrgY_gumN"/>
    <property type="match status" value="1"/>
</dbReference>
<evidence type="ECO:0000256" key="9">
    <source>
        <dbReference type="ARBA" id="ARBA00022989"/>
    </source>
</evidence>
<keyword evidence="5" id="KW-0812">Transmembrane</keyword>
<sequence>MKKTVLGLLFCLAGIFSFSQEIENTLLWRISGKSLSKPSYLFGTIHLLCSDDIQLSDSLKTAIQQSDKIYLELDMDNLFEVMSAMNKMKMRNDTTLSDLLTSTEYEKVKSYFKRNGSMIPFSMLETYKPMLTASTLMQSNMNCKAVAVEQMVMKEAKENRKEIKGLETMAYQLSIFDSIPYKFQAQQLLHFVENLDTSSESSAKEYEELAMAYKAQDLNKMEMLTGKDVMGFGNFTEVLLYNRNKNWVSKLAGLINNQSLVIAVGAGHLPGEKGLINLLRLAGYRVEPMENKMNRWKERTL</sequence>
<evidence type="ECO:0000256" key="10">
    <source>
        <dbReference type="ARBA" id="ARBA00023049"/>
    </source>
</evidence>
<keyword evidence="10" id="KW-0482">Metalloprotease</keyword>
<dbReference type="EMBL" id="JAOTIF010000021">
    <property type="protein sequence ID" value="MCU7551580.1"/>
    <property type="molecule type" value="Genomic_DNA"/>
</dbReference>
<comment type="cofactor">
    <cofactor evidence="2">
        <name>Co(2+)</name>
        <dbReference type="ChEBI" id="CHEBI:48828"/>
    </cofactor>
</comment>
<keyword evidence="9" id="KW-1133">Transmembrane helix</keyword>
<evidence type="ECO:0000256" key="7">
    <source>
        <dbReference type="ARBA" id="ARBA00022729"/>
    </source>
</evidence>
<gene>
    <name evidence="13" type="ORF">OCK74_20835</name>
</gene>
<keyword evidence="12" id="KW-0325">Glycoprotein</keyword>
<evidence type="ECO:0000256" key="5">
    <source>
        <dbReference type="ARBA" id="ARBA00022692"/>
    </source>
</evidence>
<keyword evidence="6" id="KW-0479">Metal-binding</keyword>
<dbReference type="PANTHER" id="PTHR31120">
    <property type="entry name" value="METALLOPROTEASE TIKI"/>
    <property type="match status" value="1"/>
</dbReference>
<dbReference type="RefSeq" id="WP_279299016.1">
    <property type="nucleotide sequence ID" value="NZ_JAOTIF010000021.1"/>
</dbReference>
<dbReference type="GO" id="GO:0016020">
    <property type="term" value="C:membrane"/>
    <property type="evidence" value="ECO:0007669"/>
    <property type="project" value="UniProtKB-SubCell"/>
</dbReference>
<keyword evidence="4" id="KW-0645">Protease</keyword>
<dbReference type="Proteomes" id="UP001155483">
    <property type="component" value="Unassembled WGS sequence"/>
</dbReference>
<comment type="caution">
    <text evidence="13">The sequence shown here is derived from an EMBL/GenBank/DDBJ whole genome shotgun (WGS) entry which is preliminary data.</text>
</comment>
<evidence type="ECO:0000313" key="13">
    <source>
        <dbReference type="EMBL" id="MCU7551580.1"/>
    </source>
</evidence>
<dbReference type="GO" id="GO:0030178">
    <property type="term" value="P:negative regulation of Wnt signaling pathway"/>
    <property type="evidence" value="ECO:0007669"/>
    <property type="project" value="InterPro"/>
</dbReference>
<evidence type="ECO:0000256" key="2">
    <source>
        <dbReference type="ARBA" id="ARBA00001941"/>
    </source>
</evidence>
<dbReference type="GO" id="GO:0046872">
    <property type="term" value="F:metal ion binding"/>
    <property type="evidence" value="ECO:0007669"/>
    <property type="project" value="UniProtKB-KW"/>
</dbReference>
<comment type="cofactor">
    <cofactor evidence="1">
        <name>Mn(2+)</name>
        <dbReference type="ChEBI" id="CHEBI:29035"/>
    </cofactor>
</comment>
<keyword evidence="8" id="KW-0378">Hydrolase</keyword>
<evidence type="ECO:0000256" key="11">
    <source>
        <dbReference type="ARBA" id="ARBA00023136"/>
    </source>
</evidence>
<keyword evidence="7" id="KW-0732">Signal</keyword>
<dbReference type="GO" id="GO:0004222">
    <property type="term" value="F:metalloendopeptidase activity"/>
    <property type="evidence" value="ECO:0007669"/>
    <property type="project" value="TreeGrafter"/>
</dbReference>
<accession>A0A9X2XYJ9</accession>
<evidence type="ECO:0000256" key="8">
    <source>
        <dbReference type="ARBA" id="ARBA00022801"/>
    </source>
</evidence>
<organism evidence="13 14">
    <name type="scientific">Paraflavisolibacter caeni</name>
    <dbReference type="NCBI Taxonomy" id="2982496"/>
    <lineage>
        <taxon>Bacteria</taxon>
        <taxon>Pseudomonadati</taxon>
        <taxon>Bacteroidota</taxon>
        <taxon>Chitinophagia</taxon>
        <taxon>Chitinophagales</taxon>
        <taxon>Chitinophagaceae</taxon>
        <taxon>Paraflavisolibacter</taxon>
    </lineage>
</organism>
<proteinExistence type="predicted"/>
<protein>
    <submittedName>
        <fullName evidence="13">TraB/GumN family protein</fullName>
    </submittedName>
</protein>
<keyword evidence="14" id="KW-1185">Reference proteome</keyword>
<dbReference type="InterPro" id="IPR040230">
    <property type="entry name" value="TIKI1/2-like"/>
</dbReference>
<reference evidence="13" key="1">
    <citation type="submission" date="2022-09" db="EMBL/GenBank/DDBJ databases">
        <authorList>
            <person name="Yuan C."/>
            <person name="Ke Z."/>
        </authorList>
    </citation>
    <scope>NUCLEOTIDE SEQUENCE</scope>
    <source>
        <strain evidence="13">LB-8</strain>
    </source>
</reference>
<evidence type="ECO:0000256" key="6">
    <source>
        <dbReference type="ARBA" id="ARBA00022723"/>
    </source>
</evidence>
<evidence type="ECO:0000256" key="4">
    <source>
        <dbReference type="ARBA" id="ARBA00022670"/>
    </source>
</evidence>
<dbReference type="InterPro" id="IPR002816">
    <property type="entry name" value="TraB/PrgY/GumN_fam"/>
</dbReference>
<evidence type="ECO:0000256" key="3">
    <source>
        <dbReference type="ARBA" id="ARBA00004479"/>
    </source>
</evidence>
<dbReference type="AlphaFoldDB" id="A0A9X2XYJ9"/>
<evidence type="ECO:0000313" key="14">
    <source>
        <dbReference type="Proteomes" id="UP001155483"/>
    </source>
</evidence>
<keyword evidence="11" id="KW-0472">Membrane</keyword>
<dbReference type="CDD" id="cd14789">
    <property type="entry name" value="Tiki"/>
    <property type="match status" value="1"/>
</dbReference>
<comment type="subcellular location">
    <subcellularLocation>
        <location evidence="3">Membrane</location>
        <topology evidence="3">Single-pass type I membrane protein</topology>
    </subcellularLocation>
</comment>
<reference evidence="13" key="2">
    <citation type="submission" date="2023-04" db="EMBL/GenBank/DDBJ databases">
        <title>Paracnuella aquatica gen. nov., sp. nov., a member of the family Chitinophagaceae isolated from a hot spring.</title>
        <authorList>
            <person name="Wang C."/>
        </authorList>
    </citation>
    <scope>NUCLEOTIDE SEQUENCE</scope>
    <source>
        <strain evidence="13">LB-8</strain>
    </source>
</reference>
<dbReference type="PANTHER" id="PTHR31120:SF6">
    <property type="entry name" value="METALLOPROTEASE TIKI HOMOLOG"/>
    <property type="match status" value="1"/>
</dbReference>
<evidence type="ECO:0000256" key="12">
    <source>
        <dbReference type="ARBA" id="ARBA00023180"/>
    </source>
</evidence>